<name>J2JVR2_9ACTN</name>
<dbReference type="HOGENOM" id="CLU_033540_0_1_11"/>
<reference evidence="3" key="2">
    <citation type="submission" date="2021-04" db="EMBL/GenBank/DDBJ databases">
        <authorList>
            <person name="Wen M.-L."/>
            <person name="Han X.-L."/>
            <person name="Xiong J."/>
        </authorList>
    </citation>
    <scope>NUCLEOTIDE SEQUENCE</scope>
    <source>
        <strain evidence="3">AGR0001</strain>
    </source>
</reference>
<dbReference type="EMBL" id="CP072931">
    <property type="protein sequence ID" value="QTZ91440.1"/>
    <property type="molecule type" value="Genomic_DNA"/>
</dbReference>
<accession>J2JVR2</accession>
<dbReference type="PROSITE" id="PS50943">
    <property type="entry name" value="HTH_CROC1"/>
    <property type="match status" value="1"/>
</dbReference>
<organism evidence="2">
    <name type="scientific">Streptomyces auratus AGR0001</name>
    <dbReference type="NCBI Taxonomy" id="1160718"/>
    <lineage>
        <taxon>Bacteria</taxon>
        <taxon>Bacillati</taxon>
        <taxon>Actinomycetota</taxon>
        <taxon>Actinomycetes</taxon>
        <taxon>Kitasatosporales</taxon>
        <taxon>Streptomycetaceae</taxon>
        <taxon>Streptomyces</taxon>
    </lineage>
</organism>
<dbReference type="CDD" id="cd00093">
    <property type="entry name" value="HTH_XRE"/>
    <property type="match status" value="1"/>
</dbReference>
<dbReference type="RefSeq" id="WP_006606198.1">
    <property type="nucleotide sequence ID" value="NZ_CP072931.1"/>
</dbReference>
<dbReference type="SUPFAM" id="SSF47413">
    <property type="entry name" value="lambda repressor-like DNA-binding domains"/>
    <property type="match status" value="1"/>
</dbReference>
<dbReference type="GO" id="GO:0003677">
    <property type="term" value="F:DNA binding"/>
    <property type="evidence" value="ECO:0007669"/>
    <property type="project" value="InterPro"/>
</dbReference>
<evidence type="ECO:0000259" key="1">
    <source>
        <dbReference type="PROSITE" id="PS50943"/>
    </source>
</evidence>
<gene>
    <name evidence="3" type="ORF">SU9_008085</name>
    <name evidence="2" type="ORF">SU9_23435</name>
</gene>
<keyword evidence="4" id="KW-1185">Reference proteome</keyword>
<dbReference type="Proteomes" id="UP000009036">
    <property type="component" value="Chromosome"/>
</dbReference>
<proteinExistence type="predicted"/>
<dbReference type="Gene3D" id="1.10.260.40">
    <property type="entry name" value="lambda repressor-like DNA-binding domains"/>
    <property type="match status" value="1"/>
</dbReference>
<dbReference type="KEGG" id="sauh:SU9_008085"/>
<evidence type="ECO:0000313" key="4">
    <source>
        <dbReference type="Proteomes" id="UP000009036"/>
    </source>
</evidence>
<dbReference type="STRING" id="1160718.SU9_23435"/>
<evidence type="ECO:0000313" key="2">
    <source>
        <dbReference type="EMBL" id="EJJ04488.1"/>
    </source>
</evidence>
<evidence type="ECO:0000313" key="3">
    <source>
        <dbReference type="EMBL" id="QTZ91440.1"/>
    </source>
</evidence>
<reference evidence="2" key="1">
    <citation type="journal article" date="2012" name="J. Bacteriol.">
        <title>Genome Sequence of Streptomyces auratus Strain AGR0001, a Phoslactomycin-Producing Actinomycete.</title>
        <authorList>
            <person name="Han X."/>
            <person name="Li M."/>
            <person name="Ding Z."/>
            <person name="Zhao J."/>
            <person name="Ji K."/>
            <person name="Wen M."/>
            <person name="Lu T."/>
        </authorList>
    </citation>
    <scope>NUCLEOTIDE SEQUENCE [LARGE SCALE GENOMIC DNA]</scope>
    <source>
        <strain evidence="2">AGR0001</strain>
    </source>
</reference>
<dbReference type="SMART" id="SM00530">
    <property type="entry name" value="HTH_XRE"/>
    <property type="match status" value="1"/>
</dbReference>
<dbReference type="InterPro" id="IPR001387">
    <property type="entry name" value="Cro/C1-type_HTH"/>
</dbReference>
<feature type="domain" description="HTH cro/C1-type" evidence="1">
    <location>
        <begin position="20"/>
        <end position="64"/>
    </location>
</feature>
<sequence length="401" mass="42365">MTQWAEFSTRNRIKLLRGSMTQEQLADASGLSVGTVRKAEQGGNLGIASLLRLASGLGTDVSVILGQQAPRRAMERDERAAVRHMSAAVHDSALGIADVEPGTLPELRAAVRRADAAFWAGEYIELGTVLGSLLPQARASYDHADGADKEKAAGVLADSYLTAGMAANLLGARDLGYSAITYGRQVADQAGDALRAAHLMAAHSWVCLRDGHTAKAVRLASMAADRVEPRMSDTDPDRLSVYGQLVTNAAVAASRGGASPDTAREYLSQAHAVAARLGREHARGGHGQPYGPVYATTQALSVAIALGETGKAARLIDSTRLDSPALPLATHARWKLDVALTRTETRQWDTAAAELSEVCEMAPRWVRHQALPGVIVGRLADVSVTKVRNLARAAGVPLGPR</sequence>
<dbReference type="Pfam" id="PF01381">
    <property type="entry name" value="HTH_3"/>
    <property type="match status" value="1"/>
</dbReference>
<protein>
    <submittedName>
        <fullName evidence="3">Helix-turn-helix transcriptional regulator</fullName>
    </submittedName>
</protein>
<dbReference type="EMBL" id="AJGV01000141">
    <property type="protein sequence ID" value="EJJ04488.1"/>
    <property type="molecule type" value="Genomic_DNA"/>
</dbReference>
<dbReference type="OrthoDB" id="3459848at2"/>
<dbReference type="AlphaFoldDB" id="J2JVR2"/>
<dbReference type="eggNOG" id="COG1396">
    <property type="taxonomic scope" value="Bacteria"/>
</dbReference>
<dbReference type="PATRIC" id="fig|1160718.3.peg.4736"/>
<dbReference type="InterPro" id="IPR010982">
    <property type="entry name" value="Lambda_DNA-bd_dom_sf"/>
</dbReference>